<feature type="binding site" evidence="8">
    <location>
        <position position="61"/>
    </location>
    <ligand>
        <name>Ni(2+)</name>
        <dbReference type="ChEBI" id="CHEBI:49786"/>
    </ligand>
</feature>
<feature type="binding site" evidence="8">
    <location>
        <position position="493"/>
    </location>
    <ligand>
        <name>Mg(2+)</name>
        <dbReference type="ChEBI" id="CHEBI:18420"/>
    </ligand>
</feature>
<dbReference type="InterPro" id="IPR029014">
    <property type="entry name" value="NiFe-Hase_large"/>
</dbReference>
<sequence length="564" mass="63821">MKKIVIDPITRIEGHLRAEVIVDEDGVIQEAYVSGQLFRGIEIILKGRDPRDAGLLAGRICGVCTNSHFRGAVSAVEDAYSLVLPKNAEIIRDLMAMALFIQDHVVHFYHLHALDFVDVTSALCADAKLTSKEAHKYSDKPFRNSHSHYEETIKKLQNFVDAGKLGPFSNGYWGHSDYKLTPEQNLVMISHYLEALKFQTKISKAVAIFGGKTPHPQSIVVGGITSVADMLNPQRLNDYLFVMKEAKEFIDRAYLPDAKMLATAYRDEIKAAVGRANGNFMSVGGYEFEGEQRLFCNGVIYAHNFENIEEFDENKVSEEVDRAWYKVNGKDREGVGYKDNEVFYTDLNEDGSLKTAKNDDKYSWIKAPRYDGKVMETGPLARVLISYKKDNKLIKSFVDEFLEATDLELIDLSSTVGRNSARAIETGYICEYIFKLVSRLIQNIKYYDTDTWTKYDFEKLDKDAKGRVFLEVPRGTLSHFVNIKDQKIDNYSVIAPTTWNATPKNFDGVRGAYEEALIGVKMQDPSKPLEVLRVLHSFDPCLACAVHIIDTKGKELSRYKIKSL</sequence>
<evidence type="ECO:0000256" key="5">
    <source>
        <dbReference type="ARBA" id="ARBA00022596"/>
    </source>
</evidence>
<dbReference type="OrthoDB" id="9761717at2"/>
<feature type="binding site" evidence="8">
    <location>
        <position position="64"/>
    </location>
    <ligand>
        <name>Fe cation</name>
        <dbReference type="ChEBI" id="CHEBI:24875"/>
    </ligand>
</feature>
<feature type="binding site" evidence="8">
    <location>
        <position position="544"/>
    </location>
    <ligand>
        <name>Fe cation</name>
        <dbReference type="ChEBI" id="CHEBI:24875"/>
    </ligand>
</feature>
<proteinExistence type="inferred from homology"/>
<evidence type="ECO:0000256" key="2">
    <source>
        <dbReference type="ARBA" id="ARBA00004196"/>
    </source>
</evidence>
<evidence type="ECO:0000313" key="9">
    <source>
        <dbReference type="EMBL" id="EHP30892.1"/>
    </source>
</evidence>
<dbReference type="RefSeq" id="WP_008339553.1">
    <property type="nucleotide sequence ID" value="NZ_AFRZ01000001.1"/>
</dbReference>
<dbReference type="GO" id="GO:0047067">
    <property type="term" value="F:hydrogen:quinone oxidoreductase activity"/>
    <property type="evidence" value="ECO:0007669"/>
    <property type="project" value="UniProtKB-EC"/>
</dbReference>
<comment type="cofactor">
    <cofactor evidence="1 8">
        <name>Ni(2+)</name>
        <dbReference type="ChEBI" id="CHEBI:49786"/>
    </cofactor>
</comment>
<dbReference type="GO" id="GO:0030313">
    <property type="term" value="C:cell envelope"/>
    <property type="evidence" value="ECO:0007669"/>
    <property type="project" value="UniProtKB-SubCell"/>
</dbReference>
<dbReference type="FunFam" id="1.10.645.10:FF:000002">
    <property type="entry name" value="Hydrogenase 2 large subunit"/>
    <property type="match status" value="1"/>
</dbReference>
<dbReference type="Pfam" id="PF00374">
    <property type="entry name" value="NiFeSe_Hases"/>
    <property type="match status" value="1"/>
</dbReference>
<dbReference type="InterPro" id="IPR001501">
    <property type="entry name" value="Ni-dep_hyd_lsu"/>
</dbReference>
<accession>B6BMJ3</accession>
<keyword evidence="10" id="KW-1185">Reference proteome</keyword>
<name>B6BMJ3_SULGG</name>
<gene>
    <name evidence="9" type="primary">hydB3</name>
    <name evidence="9" type="ORF">SMGD1_2369</name>
</gene>
<feature type="binding site" evidence="8">
    <location>
        <position position="42"/>
    </location>
    <ligand>
        <name>Mg(2+)</name>
        <dbReference type="ChEBI" id="CHEBI:18420"/>
    </ligand>
</feature>
<feature type="binding site" evidence="8">
    <location>
        <position position="547"/>
    </location>
    <ligand>
        <name>Mg(2+)</name>
        <dbReference type="ChEBI" id="CHEBI:18420"/>
    </ligand>
</feature>
<feature type="binding site" evidence="8">
    <location>
        <position position="64"/>
    </location>
    <ligand>
        <name>Ni(2+)</name>
        <dbReference type="ChEBI" id="CHEBI:49786"/>
    </ligand>
</feature>
<dbReference type="GO" id="GO:0016151">
    <property type="term" value="F:nickel cation binding"/>
    <property type="evidence" value="ECO:0007669"/>
    <property type="project" value="InterPro"/>
</dbReference>
<dbReference type="EC" id="1.12.5.1" evidence="9"/>
<keyword evidence="5 8" id="KW-0533">Nickel</keyword>
<evidence type="ECO:0000256" key="1">
    <source>
        <dbReference type="ARBA" id="ARBA00001967"/>
    </source>
</evidence>
<protein>
    <submittedName>
        <fullName evidence="9">Quinone-reactive Ni/Fe-hydrogenase, large chain</fullName>
        <ecNumber evidence="9">1.12.5.1</ecNumber>
    </submittedName>
</protein>
<dbReference type="Proteomes" id="UP000006431">
    <property type="component" value="Unassembled WGS sequence"/>
</dbReference>
<evidence type="ECO:0000256" key="7">
    <source>
        <dbReference type="ARBA" id="ARBA00023002"/>
    </source>
</evidence>
<feature type="binding site" evidence="8">
    <location>
        <position position="541"/>
    </location>
    <ligand>
        <name>Ni(2+)</name>
        <dbReference type="ChEBI" id="CHEBI:49786"/>
    </ligand>
</feature>
<reference evidence="9 10" key="1">
    <citation type="journal article" date="2012" name="Proc. Natl. Acad. Sci. U.S.A.">
        <title>Genome and physiology of a model Epsilonproteobacterium responsible for sulfide detoxification in marine oxygen depletion zones.</title>
        <authorList>
            <person name="Grote J."/>
            <person name="Schott T."/>
            <person name="Bruckner C.G."/>
            <person name="Glockner F.O."/>
            <person name="Jost G."/>
            <person name="Teeling H."/>
            <person name="Labrenz M."/>
            <person name="Jurgens K."/>
        </authorList>
    </citation>
    <scope>NUCLEOTIDE SEQUENCE [LARGE SCALE GENOMIC DNA]</scope>
    <source>
        <strain evidence="9 10">GD1</strain>
    </source>
</reference>
<dbReference type="AlphaFoldDB" id="B6BMJ3"/>
<comment type="cofactor">
    <cofactor evidence="8">
        <name>Fe cation</name>
        <dbReference type="ChEBI" id="CHEBI:24875"/>
    </cofactor>
</comment>
<evidence type="ECO:0000256" key="8">
    <source>
        <dbReference type="PIRSR" id="PIRSR601501-1"/>
    </source>
</evidence>
<keyword evidence="8" id="KW-0460">Magnesium</keyword>
<dbReference type="InterPro" id="IPR050867">
    <property type="entry name" value="NiFe/NiFeSe_hydrgnase_LSU"/>
</dbReference>
<dbReference type="PANTHER" id="PTHR42958">
    <property type="entry name" value="HYDROGENASE-2 LARGE CHAIN"/>
    <property type="match status" value="1"/>
</dbReference>
<dbReference type="Gene3D" id="1.10.645.10">
    <property type="entry name" value="Cytochrome-c3 Hydrogenase, chain B"/>
    <property type="match status" value="1"/>
</dbReference>
<comment type="subunit">
    <text evidence="4">Heterodimer of a large and a small subunit.</text>
</comment>
<organism evidence="9 10">
    <name type="scientific">Sulfurimonas gotlandica (strain DSM 19862 / JCM 16533 / GD1)</name>
    <dbReference type="NCBI Taxonomy" id="929558"/>
    <lineage>
        <taxon>Bacteria</taxon>
        <taxon>Pseudomonadati</taxon>
        <taxon>Campylobacterota</taxon>
        <taxon>Epsilonproteobacteria</taxon>
        <taxon>Campylobacterales</taxon>
        <taxon>Sulfurimonadaceae</taxon>
        <taxon>Sulfurimonas</taxon>
    </lineage>
</organism>
<dbReference type="PROSITE" id="PS00508">
    <property type="entry name" value="NI_HGENASE_L_2"/>
    <property type="match status" value="1"/>
</dbReference>
<dbReference type="InterPro" id="IPR018194">
    <property type="entry name" value="Ni-dep_hyd_lsu_Ni_BS"/>
</dbReference>
<dbReference type="STRING" id="929558.SMGD1_2369"/>
<dbReference type="eggNOG" id="COG0374">
    <property type="taxonomic scope" value="Bacteria"/>
</dbReference>
<evidence type="ECO:0000256" key="6">
    <source>
        <dbReference type="ARBA" id="ARBA00022723"/>
    </source>
</evidence>
<dbReference type="PANTHER" id="PTHR42958:SF2">
    <property type="entry name" value="UPTAKE HYDROGENASE LARGE SUBUNIT"/>
    <property type="match status" value="1"/>
</dbReference>
<evidence type="ECO:0000313" key="10">
    <source>
        <dbReference type="Proteomes" id="UP000006431"/>
    </source>
</evidence>
<comment type="similarity">
    <text evidence="3">Belongs to the [NiFe]/[NiFeSe] hydrogenase large subunit family.</text>
</comment>
<dbReference type="SUPFAM" id="SSF56762">
    <property type="entry name" value="HydB/Nqo4-like"/>
    <property type="match status" value="1"/>
</dbReference>
<dbReference type="EMBL" id="AFRZ01000001">
    <property type="protein sequence ID" value="EHP30892.1"/>
    <property type="molecule type" value="Genomic_DNA"/>
</dbReference>
<evidence type="ECO:0000256" key="4">
    <source>
        <dbReference type="ARBA" id="ARBA00011771"/>
    </source>
</evidence>
<keyword evidence="8" id="KW-0408">Iron</keyword>
<keyword evidence="6 8" id="KW-0479">Metal-binding</keyword>
<comment type="caution">
    <text evidence="9">The sequence shown here is derived from an EMBL/GenBank/DDBJ whole genome shotgun (WGS) entry which is preliminary data.</text>
</comment>
<evidence type="ECO:0000256" key="3">
    <source>
        <dbReference type="ARBA" id="ARBA00009292"/>
    </source>
</evidence>
<keyword evidence="7 9" id="KW-0560">Oxidoreductase</keyword>
<comment type="subcellular location">
    <subcellularLocation>
        <location evidence="2">Cell envelope</location>
    </subcellularLocation>
</comment>
<dbReference type="PATRIC" id="fig|929558.5.peg.2359"/>
<accession>H1FYS7</accession>
<dbReference type="GO" id="GO:0008901">
    <property type="term" value="F:ferredoxin hydrogenase activity"/>
    <property type="evidence" value="ECO:0007669"/>
    <property type="project" value="InterPro"/>
</dbReference>
<dbReference type="HOGENOM" id="CLU_030087_0_0_7"/>